<evidence type="ECO:0000256" key="3">
    <source>
        <dbReference type="ARBA" id="ARBA00022741"/>
    </source>
</evidence>
<feature type="binding site" evidence="9">
    <location>
        <position position="258"/>
    </location>
    <ligand>
        <name>substrate</name>
    </ligand>
</feature>
<feature type="binding site" evidence="9">
    <location>
        <position position="252"/>
    </location>
    <ligand>
        <name>K(+)</name>
        <dbReference type="ChEBI" id="CHEBI:29103"/>
    </ligand>
</feature>
<comment type="caution">
    <text evidence="11">The sequence shown here is derived from an EMBL/GenBank/DDBJ whole genome shotgun (WGS) entry which is preliminary data.</text>
</comment>
<dbReference type="SUPFAM" id="SSF53613">
    <property type="entry name" value="Ribokinase-like"/>
    <property type="match status" value="1"/>
</dbReference>
<dbReference type="EMBL" id="JBBMFA010000081">
    <property type="protein sequence ID" value="MEQ2520086.1"/>
    <property type="molecule type" value="Genomic_DNA"/>
</dbReference>
<proteinExistence type="inferred from homology"/>
<keyword evidence="4 9" id="KW-0418">Kinase</keyword>
<comment type="similarity">
    <text evidence="9">Belongs to the carbohydrate kinase PfkB family. Ribokinase subfamily.</text>
</comment>
<feature type="domain" description="Carbohydrate kinase PfkB" evidence="10">
    <location>
        <begin position="26"/>
        <end position="299"/>
    </location>
</feature>
<dbReference type="InterPro" id="IPR029056">
    <property type="entry name" value="Ribokinase-like"/>
</dbReference>
<dbReference type="EC" id="2.7.1.15" evidence="9"/>
<evidence type="ECO:0000259" key="10">
    <source>
        <dbReference type="Pfam" id="PF00294"/>
    </source>
</evidence>
<keyword evidence="12" id="KW-1185">Reference proteome</keyword>
<dbReference type="Proteomes" id="UP001477672">
    <property type="component" value="Unassembled WGS sequence"/>
</dbReference>
<dbReference type="CDD" id="cd01174">
    <property type="entry name" value="ribokinase"/>
    <property type="match status" value="1"/>
</dbReference>
<keyword evidence="7 9" id="KW-0630">Potassium</keyword>
<feature type="binding site" evidence="9">
    <location>
        <position position="293"/>
    </location>
    <ligand>
        <name>K(+)</name>
        <dbReference type="ChEBI" id="CHEBI:29103"/>
    </ligand>
</feature>
<dbReference type="HAMAP" id="MF_01987">
    <property type="entry name" value="Ribokinase"/>
    <property type="match status" value="1"/>
</dbReference>
<dbReference type="RefSeq" id="WP_349215530.1">
    <property type="nucleotide sequence ID" value="NZ_JBBMFA010000081.1"/>
</dbReference>
<sequence length="311" mass="32811">METKNVAKVGVIGLTGQTAFFQLHALPRPGETVISRRLSYEPGGKGHNQAVACARAGALVVFLAAVGQDAYAEECKRHLEKESIDVLLQQKAVPTAFAAVSTQENGENFVQVFPGASQQLLPEEILSEESKMHMQGCRYLLLQNELSAACLEAAFRLASQIGAGVIFNPAPAGEFSPELLRQCFVITPNEEEAKCIAGFSPDQDVTDEELWKGLSHAGAPRAVVTLGKSGVLLADENGCRRVSAFCAGSAVDTVGAGDVFNGSLAAELVLGADLAAAVQYAVIASGISVTRFGTADSCPFRKQVLELAKNM</sequence>
<dbReference type="InterPro" id="IPR011611">
    <property type="entry name" value="PfkB_dom"/>
</dbReference>
<comment type="cofactor">
    <cofactor evidence="9">
        <name>Mg(2+)</name>
        <dbReference type="ChEBI" id="CHEBI:18420"/>
    </cofactor>
    <text evidence="9">Requires a divalent cation, most likely magnesium in vivo, as an electrophilic catalyst to aid phosphoryl group transfer. It is the chelate of the metal and the nucleotide that is the actual substrate.</text>
</comment>
<comment type="pathway">
    <text evidence="9">Carbohydrate metabolism; D-ribose degradation; D-ribose 5-phosphate from beta-D-ribopyranose: step 2/2.</text>
</comment>
<organism evidence="11 12">
    <name type="scientific">Ruthenibacterium intestinale</name>
    <dbReference type="NCBI Taxonomy" id="3133163"/>
    <lineage>
        <taxon>Bacteria</taxon>
        <taxon>Bacillati</taxon>
        <taxon>Bacillota</taxon>
        <taxon>Clostridia</taxon>
        <taxon>Eubacteriales</taxon>
        <taxon>Oscillospiraceae</taxon>
        <taxon>Ruthenibacterium</taxon>
    </lineage>
</organism>
<feature type="binding site" evidence="9">
    <location>
        <begin position="225"/>
        <end position="230"/>
    </location>
    <ligand>
        <name>ATP</name>
        <dbReference type="ChEBI" id="CHEBI:30616"/>
    </ligand>
</feature>
<name>A0ABV1GDZ3_9FIRM</name>
<keyword evidence="9" id="KW-0963">Cytoplasm</keyword>
<comment type="activity regulation">
    <text evidence="9">Activated by a monovalent cation that binds near, but not in, the active site. The most likely occupant of the site in vivo is potassium. Ion binding induces a conformational change that may alter substrate affinity.</text>
</comment>
<keyword evidence="2 9" id="KW-0479">Metal-binding</keyword>
<evidence type="ECO:0000256" key="7">
    <source>
        <dbReference type="ARBA" id="ARBA00022958"/>
    </source>
</evidence>
<evidence type="ECO:0000256" key="6">
    <source>
        <dbReference type="ARBA" id="ARBA00022842"/>
    </source>
</evidence>
<keyword evidence="6 9" id="KW-0460">Magnesium</keyword>
<dbReference type="PANTHER" id="PTHR10584:SF166">
    <property type="entry name" value="RIBOKINASE"/>
    <property type="match status" value="1"/>
</dbReference>
<keyword evidence="1 9" id="KW-0808">Transferase</keyword>
<evidence type="ECO:0000313" key="11">
    <source>
        <dbReference type="EMBL" id="MEQ2520086.1"/>
    </source>
</evidence>
<evidence type="ECO:0000313" key="12">
    <source>
        <dbReference type="Proteomes" id="UP001477672"/>
    </source>
</evidence>
<reference evidence="11 12" key="1">
    <citation type="submission" date="2024-03" db="EMBL/GenBank/DDBJ databases">
        <title>Human intestinal bacterial collection.</title>
        <authorList>
            <person name="Pauvert C."/>
            <person name="Hitch T.C.A."/>
            <person name="Clavel T."/>
        </authorList>
    </citation>
    <scope>NUCLEOTIDE SEQUENCE [LARGE SCALE GENOMIC DNA]</scope>
    <source>
        <strain evidence="11 12">CLA-JM-H11</strain>
    </source>
</reference>
<evidence type="ECO:0000256" key="4">
    <source>
        <dbReference type="ARBA" id="ARBA00022777"/>
    </source>
</evidence>
<evidence type="ECO:0000256" key="8">
    <source>
        <dbReference type="ARBA" id="ARBA00023277"/>
    </source>
</evidence>
<dbReference type="PANTHER" id="PTHR10584">
    <property type="entry name" value="SUGAR KINASE"/>
    <property type="match status" value="1"/>
</dbReference>
<feature type="binding site" evidence="9">
    <location>
        <position position="254"/>
    </location>
    <ligand>
        <name>K(+)</name>
        <dbReference type="ChEBI" id="CHEBI:29103"/>
    </ligand>
</feature>
<dbReference type="GO" id="GO:0004747">
    <property type="term" value="F:ribokinase activity"/>
    <property type="evidence" value="ECO:0007669"/>
    <property type="project" value="UniProtKB-EC"/>
</dbReference>
<evidence type="ECO:0000256" key="2">
    <source>
        <dbReference type="ARBA" id="ARBA00022723"/>
    </source>
</evidence>
<comment type="caution">
    <text evidence="9">Lacks conserved residue(s) required for the propagation of feature annotation.</text>
</comment>
<feature type="binding site" evidence="9">
    <location>
        <begin position="44"/>
        <end position="48"/>
    </location>
    <ligand>
        <name>substrate</name>
    </ligand>
</feature>
<evidence type="ECO:0000256" key="1">
    <source>
        <dbReference type="ARBA" id="ARBA00022679"/>
    </source>
</evidence>
<comment type="subunit">
    <text evidence="9">Homodimer.</text>
</comment>
<dbReference type="PRINTS" id="PR00990">
    <property type="entry name" value="RIBOKINASE"/>
</dbReference>
<dbReference type="InterPro" id="IPR002139">
    <property type="entry name" value="Ribo/fructo_kinase"/>
</dbReference>
<feature type="active site" description="Proton acceptor" evidence="9">
    <location>
        <position position="258"/>
    </location>
</feature>
<dbReference type="InterPro" id="IPR011877">
    <property type="entry name" value="Ribokinase"/>
</dbReference>
<protein>
    <recommendedName>
        <fullName evidence="9">Ribokinase</fullName>
        <shortName evidence="9">RK</shortName>
        <ecNumber evidence="9">2.7.1.15</ecNumber>
    </recommendedName>
</protein>
<feature type="binding site" evidence="9">
    <location>
        <position position="145"/>
    </location>
    <ligand>
        <name>substrate</name>
    </ligand>
</feature>
<comment type="subcellular location">
    <subcellularLocation>
        <location evidence="9">Cytoplasm</location>
    </subcellularLocation>
</comment>
<feature type="binding site" evidence="9">
    <location>
        <begin position="257"/>
        <end position="258"/>
    </location>
    <ligand>
        <name>ATP</name>
        <dbReference type="ChEBI" id="CHEBI:30616"/>
    </ligand>
</feature>
<feature type="binding site" evidence="9">
    <location>
        <position position="297"/>
    </location>
    <ligand>
        <name>K(+)</name>
        <dbReference type="ChEBI" id="CHEBI:29103"/>
    </ligand>
</feature>
<comment type="function">
    <text evidence="9">Catalyzes the phosphorylation of ribose at O-5 in a reaction requiring ATP and magnesium. The resulting D-ribose-5-phosphate can then be used either for sythesis of nucleotides, histidine, and tryptophan, or as a component of the pentose phosphate pathway.</text>
</comment>
<feature type="binding site" evidence="9">
    <location>
        <position position="291"/>
    </location>
    <ligand>
        <name>K(+)</name>
        <dbReference type="ChEBI" id="CHEBI:29103"/>
    </ligand>
</feature>
<accession>A0ABV1GDZ3</accession>
<feature type="binding site" evidence="9">
    <location>
        <position position="189"/>
    </location>
    <ligand>
        <name>ATP</name>
        <dbReference type="ChEBI" id="CHEBI:30616"/>
    </ligand>
</feature>
<evidence type="ECO:0000256" key="5">
    <source>
        <dbReference type="ARBA" id="ARBA00022840"/>
    </source>
</evidence>
<keyword evidence="8 9" id="KW-0119">Carbohydrate metabolism</keyword>
<dbReference type="Pfam" id="PF00294">
    <property type="entry name" value="PfkB"/>
    <property type="match status" value="1"/>
</dbReference>
<keyword evidence="3 9" id="KW-0547">Nucleotide-binding</keyword>
<keyword evidence="5 9" id="KW-0067">ATP-binding</keyword>
<gene>
    <name evidence="9" type="primary">rbsK</name>
    <name evidence="11" type="ORF">WMO24_06550</name>
</gene>
<dbReference type="Gene3D" id="3.40.1190.20">
    <property type="match status" value="1"/>
</dbReference>
<comment type="catalytic activity">
    <reaction evidence="9">
        <text>D-ribose + ATP = D-ribose 5-phosphate + ADP + H(+)</text>
        <dbReference type="Rhea" id="RHEA:13697"/>
        <dbReference type="ChEBI" id="CHEBI:15378"/>
        <dbReference type="ChEBI" id="CHEBI:30616"/>
        <dbReference type="ChEBI" id="CHEBI:47013"/>
        <dbReference type="ChEBI" id="CHEBI:78346"/>
        <dbReference type="ChEBI" id="CHEBI:456216"/>
        <dbReference type="EC" id="2.7.1.15"/>
    </reaction>
</comment>
<evidence type="ECO:0000256" key="9">
    <source>
        <dbReference type="HAMAP-Rule" id="MF_01987"/>
    </source>
</evidence>
<feature type="binding site" evidence="9">
    <location>
        <position position="288"/>
    </location>
    <ligand>
        <name>K(+)</name>
        <dbReference type="ChEBI" id="CHEBI:29103"/>
    </ligand>
</feature>